<keyword evidence="3 9" id="KW-0808">Transferase</keyword>
<keyword evidence="4 7" id="KW-0812">Transmembrane</keyword>
<gene>
    <name evidence="9" type="ordered locus">Hore_22910</name>
</gene>
<evidence type="ECO:0000256" key="2">
    <source>
        <dbReference type="ARBA" id="ARBA00006464"/>
    </source>
</evidence>
<sequence>MANNYQESLAGAWETYERQVEGKNKKKKGYRIKGYNPSPVYLITKRIIDILASATGLILASPVMLLVAIAIKLDSPGPIIYSQVRVGKGGKEYLIFKFRSMVNNAEARTGAVWARKDDNRVTRVGKFIRKTRLDELPQLWNVLKGEMSLVGPRPERPLFVEKFEREHPGFKNRLLVKPGLTGLAQVNGGYDIKPHQKLRLDLLYISNQSLWLDFKIILKTIYVVIFGHGAR</sequence>
<dbReference type="Pfam" id="PF02397">
    <property type="entry name" value="Bac_transf"/>
    <property type="match status" value="1"/>
</dbReference>
<keyword evidence="6 7" id="KW-0472">Membrane</keyword>
<dbReference type="NCBIfam" id="TIGR03025">
    <property type="entry name" value="EPS_sugtrans"/>
    <property type="match status" value="1"/>
</dbReference>
<dbReference type="AlphaFoldDB" id="B8D184"/>
<proteinExistence type="inferred from homology"/>
<evidence type="ECO:0000259" key="8">
    <source>
        <dbReference type="Pfam" id="PF02397"/>
    </source>
</evidence>
<evidence type="ECO:0000256" key="4">
    <source>
        <dbReference type="ARBA" id="ARBA00022692"/>
    </source>
</evidence>
<evidence type="ECO:0000256" key="1">
    <source>
        <dbReference type="ARBA" id="ARBA00004141"/>
    </source>
</evidence>
<organism evidence="9 10">
    <name type="scientific">Halothermothrix orenii (strain H 168 / OCM 544 / DSM 9562)</name>
    <dbReference type="NCBI Taxonomy" id="373903"/>
    <lineage>
        <taxon>Bacteria</taxon>
        <taxon>Bacillati</taxon>
        <taxon>Bacillota</taxon>
        <taxon>Clostridia</taxon>
        <taxon>Halanaerobiales</taxon>
        <taxon>Halothermotrichaceae</taxon>
        <taxon>Halothermothrix</taxon>
    </lineage>
</organism>
<dbReference type="STRING" id="373903.Hore_22910"/>
<dbReference type="PANTHER" id="PTHR30576:SF0">
    <property type="entry name" value="UNDECAPRENYL-PHOSPHATE N-ACETYLGALACTOSAMINYL 1-PHOSPHATE TRANSFERASE-RELATED"/>
    <property type="match status" value="1"/>
</dbReference>
<dbReference type="GO" id="GO:0047360">
    <property type="term" value="F:undecaprenyl-phosphate galactose phosphotransferase activity"/>
    <property type="evidence" value="ECO:0007669"/>
    <property type="project" value="UniProtKB-EC"/>
</dbReference>
<evidence type="ECO:0000256" key="5">
    <source>
        <dbReference type="ARBA" id="ARBA00022989"/>
    </source>
</evidence>
<dbReference type="HOGENOM" id="CLU_024920_1_2_9"/>
<dbReference type="PANTHER" id="PTHR30576">
    <property type="entry name" value="COLANIC BIOSYNTHESIS UDP-GLUCOSE LIPID CARRIER TRANSFERASE"/>
    <property type="match status" value="1"/>
</dbReference>
<comment type="subcellular location">
    <subcellularLocation>
        <location evidence="1">Membrane</location>
        <topology evidence="1">Multi-pass membrane protein</topology>
    </subcellularLocation>
</comment>
<dbReference type="InterPro" id="IPR017475">
    <property type="entry name" value="EPS_sugar_tfrase"/>
</dbReference>
<protein>
    <submittedName>
        <fullName evidence="9">Undecaprenyl-phosphate galactose phosphotransferase</fullName>
        <ecNumber evidence="9">2.7.8.6</ecNumber>
    </submittedName>
</protein>
<dbReference type="eggNOG" id="COG2148">
    <property type="taxonomic scope" value="Bacteria"/>
</dbReference>
<dbReference type="RefSeq" id="WP_015924004.1">
    <property type="nucleotide sequence ID" value="NC_011899.1"/>
</dbReference>
<evidence type="ECO:0000313" key="10">
    <source>
        <dbReference type="Proteomes" id="UP000000719"/>
    </source>
</evidence>
<evidence type="ECO:0000313" key="9">
    <source>
        <dbReference type="EMBL" id="ACL71036.1"/>
    </source>
</evidence>
<dbReference type="OrthoDB" id="9808602at2"/>
<keyword evidence="5 7" id="KW-1133">Transmembrane helix</keyword>
<dbReference type="GO" id="GO:0016020">
    <property type="term" value="C:membrane"/>
    <property type="evidence" value="ECO:0007669"/>
    <property type="project" value="UniProtKB-SubCell"/>
</dbReference>
<dbReference type="EMBL" id="CP001098">
    <property type="protein sequence ID" value="ACL71036.1"/>
    <property type="molecule type" value="Genomic_DNA"/>
</dbReference>
<feature type="domain" description="Bacterial sugar transferase" evidence="8">
    <location>
        <begin position="45"/>
        <end position="225"/>
    </location>
</feature>
<dbReference type="KEGG" id="hor:Hore_22910"/>
<evidence type="ECO:0000256" key="7">
    <source>
        <dbReference type="SAM" id="Phobius"/>
    </source>
</evidence>
<dbReference type="Proteomes" id="UP000000719">
    <property type="component" value="Chromosome"/>
</dbReference>
<name>B8D184_HALOH</name>
<dbReference type="InterPro" id="IPR003362">
    <property type="entry name" value="Bact_transf"/>
</dbReference>
<feature type="transmembrane region" description="Helical" evidence="7">
    <location>
        <begin position="50"/>
        <end position="71"/>
    </location>
</feature>
<reference evidence="9 10" key="1">
    <citation type="journal article" date="2009" name="PLoS ONE">
        <title>Genome analysis of the anaerobic thermohalophilic bacterium Halothermothrix orenii.</title>
        <authorList>
            <person name="Mavromatis K."/>
            <person name="Ivanova N."/>
            <person name="Anderson I."/>
            <person name="Lykidis A."/>
            <person name="Hooper S.D."/>
            <person name="Sun H."/>
            <person name="Kunin V."/>
            <person name="Lapidus A."/>
            <person name="Hugenholtz P."/>
            <person name="Patel B."/>
            <person name="Kyrpides N.C."/>
        </authorList>
    </citation>
    <scope>NUCLEOTIDE SEQUENCE [LARGE SCALE GENOMIC DNA]</scope>
    <source>
        <strain evidence="10">H 168 / OCM 544 / DSM 9562</strain>
    </source>
</reference>
<accession>B8D184</accession>
<keyword evidence="10" id="KW-1185">Reference proteome</keyword>
<evidence type="ECO:0000256" key="6">
    <source>
        <dbReference type="ARBA" id="ARBA00023136"/>
    </source>
</evidence>
<dbReference type="EC" id="2.7.8.6" evidence="9"/>
<evidence type="ECO:0000256" key="3">
    <source>
        <dbReference type="ARBA" id="ARBA00022679"/>
    </source>
</evidence>
<comment type="similarity">
    <text evidence="2">Belongs to the bacterial sugar transferase family.</text>
</comment>